<reference evidence="2 3" key="1">
    <citation type="submission" date="2017-08" db="EMBL/GenBank/DDBJ databases">
        <title>Complete genome of Colwellia sp. NB097-1, a psychrophile bacterium ioslated from Bering Sea.</title>
        <authorList>
            <person name="Chen X."/>
        </authorList>
    </citation>
    <scope>NUCLEOTIDE SEQUENCE [LARGE SCALE GENOMIC DNA]</scope>
    <source>
        <strain evidence="2 3">NB097-1</strain>
    </source>
</reference>
<dbReference type="GO" id="GO:0008476">
    <property type="term" value="F:protein-tyrosine sulfotransferase activity"/>
    <property type="evidence" value="ECO:0007669"/>
    <property type="project" value="InterPro"/>
</dbReference>
<proteinExistence type="predicted"/>
<dbReference type="OrthoDB" id="9815894at2"/>
<dbReference type="KEGG" id="cber:B5D82_07090"/>
<dbReference type="PANTHER" id="PTHR12788:SF10">
    <property type="entry name" value="PROTEIN-TYROSINE SULFOTRANSFERASE"/>
    <property type="match status" value="1"/>
</dbReference>
<dbReference type="Gene3D" id="1.25.40.10">
    <property type="entry name" value="Tetratricopeptide repeat domain"/>
    <property type="match status" value="1"/>
</dbReference>
<evidence type="ECO:0000313" key="2">
    <source>
        <dbReference type="EMBL" id="ASP47539.1"/>
    </source>
</evidence>
<gene>
    <name evidence="2" type="ORF">B5D82_07090</name>
</gene>
<dbReference type="Proteomes" id="UP000202259">
    <property type="component" value="Chromosome"/>
</dbReference>
<dbReference type="SUPFAM" id="SSF52540">
    <property type="entry name" value="P-loop containing nucleoside triphosphate hydrolases"/>
    <property type="match status" value="1"/>
</dbReference>
<accession>A0A222G6Q5</accession>
<sequence length="486" mass="54822">MTDLELANSVLKDVKTQQRTSAAKSIQALLDKDADLKENWGAITRLAISIGEYKNAVQCSKKYLAISPKEAKRIIQCAAILAECREIKAAIELVNPLLQEKNTPDVLHFLGTTHSQIGNIELAKKYLVELVKVAPKSAISWLTLAAIHQFSENDELYTQITTMQKQFEHDKSTHNAPFWFALGKAALDVKNEQQAFDYFSRGCRLMHNEKSYLPKQHNDFINDIISHQNAEYLTTLPSLEQAESCPPVFIIGLPRSGTTLLQQMLSAHSAIGQGGELKYLSYSTAEIGQAKLNKLADNEPADNLAVFKKIHADYQHLRAQQFSLDKPMVDKTLSLNHHLGLISKVFPSAAIIRITRNPADNAWSCFRNFFNQGLGWSYDLENIAEFFHHENRLAKHWQTLLGDRILEISYEDLINKPEDTLKQCLDHMGLAYEAEMLAFYQNNALVQTASVGQVRKPLNKASINTNHSVQEHLTPFNKRLQALESD</sequence>
<dbReference type="Gene3D" id="3.40.50.300">
    <property type="entry name" value="P-loop containing nucleotide triphosphate hydrolases"/>
    <property type="match status" value="1"/>
</dbReference>
<dbReference type="PANTHER" id="PTHR12788">
    <property type="entry name" value="PROTEIN-TYROSINE SULFOTRANSFERASE 2"/>
    <property type="match status" value="1"/>
</dbReference>
<dbReference type="AlphaFoldDB" id="A0A222G6Q5"/>
<dbReference type="SUPFAM" id="SSF48452">
    <property type="entry name" value="TPR-like"/>
    <property type="match status" value="1"/>
</dbReference>
<dbReference type="InterPro" id="IPR011990">
    <property type="entry name" value="TPR-like_helical_dom_sf"/>
</dbReference>
<protein>
    <submittedName>
        <fullName evidence="2">Sulfotransferase</fullName>
    </submittedName>
</protein>
<dbReference type="InterPro" id="IPR026634">
    <property type="entry name" value="TPST-like"/>
</dbReference>
<organism evidence="2 3">
    <name type="scientific">Cognaticolwellia beringensis</name>
    <dbReference type="NCBI Taxonomy" id="1967665"/>
    <lineage>
        <taxon>Bacteria</taxon>
        <taxon>Pseudomonadati</taxon>
        <taxon>Pseudomonadota</taxon>
        <taxon>Gammaproteobacteria</taxon>
        <taxon>Alteromonadales</taxon>
        <taxon>Colwelliaceae</taxon>
        <taxon>Cognaticolwellia</taxon>
    </lineage>
</organism>
<dbReference type="Pfam" id="PF13469">
    <property type="entry name" value="Sulfotransfer_3"/>
    <property type="match status" value="1"/>
</dbReference>
<evidence type="ECO:0000256" key="1">
    <source>
        <dbReference type="ARBA" id="ARBA00022679"/>
    </source>
</evidence>
<keyword evidence="3" id="KW-1185">Reference proteome</keyword>
<dbReference type="Pfam" id="PF13181">
    <property type="entry name" value="TPR_8"/>
    <property type="match status" value="1"/>
</dbReference>
<dbReference type="EMBL" id="CP020465">
    <property type="protein sequence ID" value="ASP47539.1"/>
    <property type="molecule type" value="Genomic_DNA"/>
</dbReference>
<dbReference type="InterPro" id="IPR019734">
    <property type="entry name" value="TPR_rpt"/>
</dbReference>
<evidence type="ECO:0000313" key="3">
    <source>
        <dbReference type="Proteomes" id="UP000202259"/>
    </source>
</evidence>
<dbReference type="InterPro" id="IPR027417">
    <property type="entry name" value="P-loop_NTPase"/>
</dbReference>
<name>A0A222G6Q5_9GAMM</name>
<dbReference type="RefSeq" id="WP_081150268.1">
    <property type="nucleotide sequence ID" value="NZ_CP020465.1"/>
</dbReference>
<keyword evidence="1 2" id="KW-0808">Transferase</keyword>